<dbReference type="UniPathway" id="UPA00077">
    <property type="reaction ID" value="UER00156"/>
</dbReference>
<evidence type="ECO:0000256" key="12">
    <source>
        <dbReference type="RuleBase" id="RU361205"/>
    </source>
</evidence>
<evidence type="ECO:0000256" key="2">
    <source>
        <dbReference type="ARBA" id="ARBA00001946"/>
    </source>
</evidence>
<evidence type="ECO:0000259" key="13">
    <source>
        <dbReference type="PROSITE" id="PS50972"/>
    </source>
</evidence>
<name>A0A1I5A350_9RHOB</name>
<dbReference type="Pfam" id="PF00809">
    <property type="entry name" value="Pterin_bind"/>
    <property type="match status" value="1"/>
</dbReference>
<dbReference type="PROSITE" id="PS50972">
    <property type="entry name" value="PTERIN_BINDING"/>
    <property type="match status" value="1"/>
</dbReference>
<keyword evidence="15" id="KW-1185">Reference proteome</keyword>
<evidence type="ECO:0000256" key="8">
    <source>
        <dbReference type="ARBA" id="ARBA00022723"/>
    </source>
</evidence>
<dbReference type="GO" id="GO:0046872">
    <property type="term" value="F:metal ion binding"/>
    <property type="evidence" value="ECO:0007669"/>
    <property type="project" value="UniProtKB-KW"/>
</dbReference>
<keyword evidence="10 12" id="KW-0289">Folate biosynthesis</keyword>
<evidence type="ECO:0000256" key="10">
    <source>
        <dbReference type="ARBA" id="ARBA00022909"/>
    </source>
</evidence>
<dbReference type="STRING" id="1005928.SAMN04487859_10523"/>
<keyword evidence="8 12" id="KW-0479">Metal-binding</keyword>
<dbReference type="PANTHER" id="PTHR20941">
    <property type="entry name" value="FOLATE SYNTHESIS PROTEINS"/>
    <property type="match status" value="1"/>
</dbReference>
<dbReference type="PROSITE" id="PS00793">
    <property type="entry name" value="DHPS_2"/>
    <property type="match status" value="1"/>
</dbReference>
<dbReference type="SUPFAM" id="SSF51717">
    <property type="entry name" value="Dihydropteroate synthetase-like"/>
    <property type="match status" value="1"/>
</dbReference>
<dbReference type="AlphaFoldDB" id="A0A1I5A350"/>
<dbReference type="InterPro" id="IPR000489">
    <property type="entry name" value="Pterin-binding_dom"/>
</dbReference>
<comment type="cofactor">
    <cofactor evidence="2 12">
        <name>Mg(2+)</name>
        <dbReference type="ChEBI" id="CHEBI:18420"/>
    </cofactor>
</comment>
<evidence type="ECO:0000313" key="14">
    <source>
        <dbReference type="EMBL" id="SFN56931.1"/>
    </source>
</evidence>
<evidence type="ECO:0000256" key="11">
    <source>
        <dbReference type="ARBA" id="ARBA00030193"/>
    </source>
</evidence>
<dbReference type="PROSITE" id="PS00792">
    <property type="entry name" value="DHPS_1"/>
    <property type="match status" value="1"/>
</dbReference>
<reference evidence="15" key="1">
    <citation type="submission" date="2016-10" db="EMBL/GenBank/DDBJ databases">
        <authorList>
            <person name="Varghese N."/>
            <person name="Submissions S."/>
        </authorList>
    </citation>
    <scope>NUCLEOTIDE SEQUENCE [LARGE SCALE GENOMIC DNA]</scope>
    <source>
        <strain evidence="15">DSM 28463</strain>
    </source>
</reference>
<dbReference type="FunFam" id="3.20.20.20:FF:000006">
    <property type="entry name" value="Dihydropteroate synthase"/>
    <property type="match status" value="1"/>
</dbReference>
<dbReference type="InterPro" id="IPR006390">
    <property type="entry name" value="DHP_synth_dom"/>
</dbReference>
<dbReference type="CDD" id="cd00739">
    <property type="entry name" value="DHPS"/>
    <property type="match status" value="1"/>
</dbReference>
<comment type="function">
    <text evidence="12">Catalyzes the condensation of para-aminobenzoate (pABA) with 6-hydroxymethyl-7,8-dihydropterin diphosphate (DHPt-PP) to form 7,8-dihydropteroate (H2Pte), the immediate precursor of folate derivatives.</text>
</comment>
<keyword evidence="9 12" id="KW-0460">Magnesium</keyword>
<keyword evidence="7 12" id="KW-0808">Transferase</keyword>
<feature type="domain" description="Pterin-binding" evidence="13">
    <location>
        <begin position="73"/>
        <end position="327"/>
    </location>
</feature>
<dbReference type="RefSeq" id="WP_092835580.1">
    <property type="nucleotide sequence ID" value="NZ_FOVP01000005.1"/>
</dbReference>
<dbReference type="GO" id="GO:0046656">
    <property type="term" value="P:folic acid biosynthetic process"/>
    <property type="evidence" value="ECO:0007669"/>
    <property type="project" value="UniProtKB-KW"/>
</dbReference>
<organism evidence="14 15">
    <name type="scientific">Roseovarius lutimaris</name>
    <dbReference type="NCBI Taxonomy" id="1005928"/>
    <lineage>
        <taxon>Bacteria</taxon>
        <taxon>Pseudomonadati</taxon>
        <taxon>Pseudomonadota</taxon>
        <taxon>Alphaproteobacteria</taxon>
        <taxon>Rhodobacterales</taxon>
        <taxon>Roseobacteraceae</taxon>
        <taxon>Roseovarius</taxon>
    </lineage>
</organism>
<dbReference type="GO" id="GO:0005829">
    <property type="term" value="C:cytosol"/>
    <property type="evidence" value="ECO:0007669"/>
    <property type="project" value="TreeGrafter"/>
</dbReference>
<dbReference type="Gene3D" id="3.20.20.20">
    <property type="entry name" value="Dihydropteroate synthase-like"/>
    <property type="match status" value="1"/>
</dbReference>
<dbReference type="EC" id="2.5.1.15" evidence="5 12"/>
<sequence>MPGPYFRPVARTDHARPADALRLAGGWCWFDTVEVLHRDARPYLMPAANLPEDMRARLTVPRPPLAGIGFDAPRIMGILNVTPDSFSDGGAHFDPAIAFAHARAMAEHGAAMIDVGGESTRPGAATVEIEDEIARTAPVIAAIRAQIATPISIDTRKAAVAQAAHTVGADLINDVAGLTFDPDLAPYAASHGLPVCIMHAQGTPETMQRDPRYDNVILDVYDWLAARIDALVGLGIAREAIITDPGIGFGKTQAHNLALLQNLSLFHGLGCPILLGASRKRFIGELSQTPNAADRVPGSLAVALAGVAQGVQMLRVHDVAETRAALRLWKAATYGASAAPE</sequence>
<protein>
    <recommendedName>
        <fullName evidence="6 12">Dihydropteroate synthase</fullName>
        <shortName evidence="12">DHPS</shortName>
        <ecNumber evidence="5 12">2.5.1.15</ecNumber>
    </recommendedName>
    <alternativeName>
        <fullName evidence="11 12">Dihydropteroate pyrophosphorylase</fullName>
    </alternativeName>
</protein>
<dbReference type="EMBL" id="FOVP01000005">
    <property type="protein sequence ID" value="SFN56931.1"/>
    <property type="molecule type" value="Genomic_DNA"/>
</dbReference>
<evidence type="ECO:0000256" key="5">
    <source>
        <dbReference type="ARBA" id="ARBA00012458"/>
    </source>
</evidence>
<dbReference type="NCBIfam" id="TIGR01496">
    <property type="entry name" value="DHPS"/>
    <property type="match status" value="1"/>
</dbReference>
<evidence type="ECO:0000256" key="1">
    <source>
        <dbReference type="ARBA" id="ARBA00000012"/>
    </source>
</evidence>
<evidence type="ECO:0000256" key="9">
    <source>
        <dbReference type="ARBA" id="ARBA00022842"/>
    </source>
</evidence>
<dbReference type="InterPro" id="IPR045031">
    <property type="entry name" value="DHP_synth-like"/>
</dbReference>
<comment type="pathway">
    <text evidence="3 12">Cofactor biosynthesis; tetrahydrofolate biosynthesis; 7,8-dihydrofolate from 2-amino-4-hydroxy-6-hydroxymethyl-7,8-dihydropteridine diphosphate and 4-aminobenzoate: step 1/2.</text>
</comment>
<evidence type="ECO:0000256" key="3">
    <source>
        <dbReference type="ARBA" id="ARBA00004763"/>
    </source>
</evidence>
<accession>A0A1I5A350</accession>
<dbReference type="Proteomes" id="UP000198599">
    <property type="component" value="Unassembled WGS sequence"/>
</dbReference>
<evidence type="ECO:0000313" key="15">
    <source>
        <dbReference type="Proteomes" id="UP000198599"/>
    </source>
</evidence>
<dbReference type="PANTHER" id="PTHR20941:SF1">
    <property type="entry name" value="FOLIC ACID SYNTHESIS PROTEIN FOL1"/>
    <property type="match status" value="1"/>
</dbReference>
<evidence type="ECO:0000256" key="6">
    <source>
        <dbReference type="ARBA" id="ARBA00016919"/>
    </source>
</evidence>
<dbReference type="GO" id="GO:0004156">
    <property type="term" value="F:dihydropteroate synthase activity"/>
    <property type="evidence" value="ECO:0007669"/>
    <property type="project" value="UniProtKB-EC"/>
</dbReference>
<comment type="similarity">
    <text evidence="4 12">Belongs to the DHPS family.</text>
</comment>
<proteinExistence type="inferred from homology"/>
<gene>
    <name evidence="14" type="ORF">SAMN04487859_10523</name>
</gene>
<evidence type="ECO:0000256" key="4">
    <source>
        <dbReference type="ARBA" id="ARBA00009503"/>
    </source>
</evidence>
<dbReference type="OrthoDB" id="9811744at2"/>
<dbReference type="InterPro" id="IPR011005">
    <property type="entry name" value="Dihydropteroate_synth-like_sf"/>
</dbReference>
<comment type="catalytic activity">
    <reaction evidence="1">
        <text>(7,8-dihydropterin-6-yl)methyl diphosphate + 4-aminobenzoate = 7,8-dihydropteroate + diphosphate</text>
        <dbReference type="Rhea" id="RHEA:19949"/>
        <dbReference type="ChEBI" id="CHEBI:17836"/>
        <dbReference type="ChEBI" id="CHEBI:17839"/>
        <dbReference type="ChEBI" id="CHEBI:33019"/>
        <dbReference type="ChEBI" id="CHEBI:72950"/>
        <dbReference type="EC" id="2.5.1.15"/>
    </reaction>
</comment>
<evidence type="ECO:0000256" key="7">
    <source>
        <dbReference type="ARBA" id="ARBA00022679"/>
    </source>
</evidence>
<dbReference type="GO" id="GO:0046654">
    <property type="term" value="P:tetrahydrofolate biosynthetic process"/>
    <property type="evidence" value="ECO:0007669"/>
    <property type="project" value="UniProtKB-UniPathway"/>
</dbReference>